<dbReference type="KEGG" id="lip:LI0171"/>
<dbReference type="Pfam" id="PF04306">
    <property type="entry name" value="DUF456"/>
    <property type="match status" value="1"/>
</dbReference>
<dbReference type="HOGENOM" id="CLU_109297_4_1_7"/>
<accession>Q1MRZ9</accession>
<sequence length="135" mass="14517">MNMFFFIMLFGLAILGEIIEYIAQSWGSKKYGSSTSGMWIGLLGAFIGAILGLPFLFGLGAFIGALAGAWIGCYFMEILNGRSREEASRAAKGALIGRLLGIIIKCGIGIIILVMTYHALFPTIVPSFTPPITNF</sequence>
<keyword evidence="3" id="KW-1185">Reference proteome</keyword>
<dbReference type="PANTHER" id="PTHR39165:SF1">
    <property type="entry name" value="DUF456 DOMAIN-CONTAINING PROTEIN"/>
    <property type="match status" value="1"/>
</dbReference>
<evidence type="ECO:0000256" key="1">
    <source>
        <dbReference type="SAM" id="Phobius"/>
    </source>
</evidence>
<gene>
    <name evidence="2" type="ordered locus">LI0171</name>
</gene>
<dbReference type="STRING" id="363253.LI0171"/>
<feature type="transmembrane region" description="Helical" evidence="1">
    <location>
        <begin position="95"/>
        <end position="120"/>
    </location>
</feature>
<name>Q1MRZ9_LAWIP</name>
<keyword evidence="1" id="KW-1133">Transmembrane helix</keyword>
<dbReference type="EMBL" id="AM180252">
    <property type="protein sequence ID" value="CAJ54227.1"/>
    <property type="molecule type" value="Genomic_DNA"/>
</dbReference>
<dbReference type="PANTHER" id="PTHR39165">
    <property type="entry name" value="IG HYPOTHETICAL 17883"/>
    <property type="match status" value="1"/>
</dbReference>
<dbReference type="InterPro" id="IPR007403">
    <property type="entry name" value="DUF456"/>
</dbReference>
<dbReference type="Proteomes" id="UP000002430">
    <property type="component" value="Chromosome"/>
</dbReference>
<protein>
    <submittedName>
        <fullName evidence="2">NA</fullName>
    </submittedName>
</protein>
<dbReference type="AlphaFoldDB" id="Q1MRZ9"/>
<feature type="transmembrane region" description="Helical" evidence="1">
    <location>
        <begin position="43"/>
        <end position="75"/>
    </location>
</feature>
<keyword evidence="1" id="KW-0472">Membrane</keyword>
<evidence type="ECO:0000313" key="2">
    <source>
        <dbReference type="EMBL" id="CAJ54227.1"/>
    </source>
</evidence>
<reference evidence="2 3" key="1">
    <citation type="submission" date="2005-11" db="EMBL/GenBank/DDBJ databases">
        <title>The complete genome sequence of Lawsonia intracellularis: the causative agent of proliferative enteropathy.</title>
        <authorList>
            <person name="Kaur K."/>
            <person name="Zhang Q."/>
            <person name="Beckler D."/>
            <person name="Munir S."/>
            <person name="Li L."/>
            <person name="Kinsley K."/>
            <person name="Herron L."/>
            <person name="Peterson A."/>
            <person name="May B."/>
            <person name="Singh S."/>
            <person name="Gebhart C."/>
            <person name="Kapur V."/>
        </authorList>
    </citation>
    <scope>NUCLEOTIDE SEQUENCE [LARGE SCALE GENOMIC DNA]</scope>
    <source>
        <strain evidence="2 3">PHE/MN1-00</strain>
    </source>
</reference>
<evidence type="ECO:0000313" key="3">
    <source>
        <dbReference type="Proteomes" id="UP000002430"/>
    </source>
</evidence>
<keyword evidence="1" id="KW-0812">Transmembrane</keyword>
<organism evidence="2 3">
    <name type="scientific">Lawsonia intracellularis (strain PHE/MN1-00)</name>
    <dbReference type="NCBI Taxonomy" id="363253"/>
    <lineage>
        <taxon>Bacteria</taxon>
        <taxon>Pseudomonadati</taxon>
        <taxon>Thermodesulfobacteriota</taxon>
        <taxon>Desulfovibrionia</taxon>
        <taxon>Desulfovibrionales</taxon>
        <taxon>Desulfovibrionaceae</taxon>
        <taxon>Lawsonia</taxon>
    </lineage>
</organism>
<dbReference type="eggNOG" id="COG2839">
    <property type="taxonomic scope" value="Bacteria"/>
</dbReference>
<proteinExistence type="predicted"/>